<dbReference type="EMBL" id="QRGO01000002">
    <property type="protein sequence ID" value="RDV02417.1"/>
    <property type="molecule type" value="Genomic_DNA"/>
</dbReference>
<dbReference type="Pfam" id="PF16998">
    <property type="entry name" value="17kDa_Anti_2"/>
    <property type="match status" value="1"/>
</dbReference>
<feature type="domain" description="Surface antigen" evidence="1">
    <location>
        <begin position="25"/>
        <end position="134"/>
    </location>
</feature>
<reference evidence="3" key="1">
    <citation type="submission" date="2018-08" db="EMBL/GenBank/DDBJ databases">
        <authorList>
            <person name="Kim S.-J."/>
            <person name="Jung G.-Y."/>
        </authorList>
    </citation>
    <scope>NUCLEOTIDE SEQUENCE [LARGE SCALE GENOMIC DNA]</scope>
    <source>
        <strain evidence="3">GY_H</strain>
    </source>
</reference>
<dbReference type="OrthoDB" id="8017863at2"/>
<comment type="caution">
    <text evidence="2">The sequence shown here is derived from an EMBL/GenBank/DDBJ whole genome shotgun (WGS) entry which is preliminary data.</text>
</comment>
<evidence type="ECO:0000259" key="1">
    <source>
        <dbReference type="Pfam" id="PF16998"/>
    </source>
</evidence>
<evidence type="ECO:0000313" key="3">
    <source>
        <dbReference type="Proteomes" id="UP000263993"/>
    </source>
</evidence>
<gene>
    <name evidence="2" type="ORF">DXH78_16915</name>
</gene>
<proteinExistence type="predicted"/>
<protein>
    <recommendedName>
        <fullName evidence="1">Surface antigen domain-containing protein</fullName>
    </recommendedName>
</protein>
<keyword evidence="3" id="KW-1185">Reference proteome</keyword>
<accession>A0A371B4H9</accession>
<dbReference type="AlphaFoldDB" id="A0A371B4H9"/>
<name>A0A371B4H9_9BRAD</name>
<evidence type="ECO:0000313" key="2">
    <source>
        <dbReference type="EMBL" id="RDV02417.1"/>
    </source>
</evidence>
<sequence>MSAMLVALAAGGCSLSGQFDSVFGSNSDVTGSITPPPGSKDADELPPAADLAFARAAVKEVLARGGKDSSQPWENPATGARGTVTPIAQAYANGAQTCHDFLASYVNGPKEAWLKGEACRPHKGAWEVRSMKPWKRS</sequence>
<organism evidence="2 3">
    <name type="scientific">Undibacter mobilis</name>
    <dbReference type="NCBI Taxonomy" id="2292256"/>
    <lineage>
        <taxon>Bacteria</taxon>
        <taxon>Pseudomonadati</taxon>
        <taxon>Pseudomonadota</taxon>
        <taxon>Alphaproteobacteria</taxon>
        <taxon>Hyphomicrobiales</taxon>
        <taxon>Nitrobacteraceae</taxon>
        <taxon>Undibacter</taxon>
    </lineage>
</organism>
<dbReference type="InterPro" id="IPR032635">
    <property type="entry name" value="Anti_2"/>
</dbReference>
<dbReference type="Proteomes" id="UP000263993">
    <property type="component" value="Unassembled WGS sequence"/>
</dbReference>